<gene>
    <name evidence="2" type="ORF">K504DRAFT_464707</name>
</gene>
<evidence type="ECO:0000313" key="2">
    <source>
        <dbReference type="EMBL" id="KAF2712638.1"/>
    </source>
</evidence>
<dbReference type="EMBL" id="MU005766">
    <property type="protein sequence ID" value="KAF2712638.1"/>
    <property type="molecule type" value="Genomic_DNA"/>
</dbReference>
<organism evidence="2 3">
    <name type="scientific">Pleomassaria siparia CBS 279.74</name>
    <dbReference type="NCBI Taxonomy" id="1314801"/>
    <lineage>
        <taxon>Eukaryota</taxon>
        <taxon>Fungi</taxon>
        <taxon>Dikarya</taxon>
        <taxon>Ascomycota</taxon>
        <taxon>Pezizomycotina</taxon>
        <taxon>Dothideomycetes</taxon>
        <taxon>Pleosporomycetidae</taxon>
        <taxon>Pleosporales</taxon>
        <taxon>Pleomassariaceae</taxon>
        <taxon>Pleomassaria</taxon>
    </lineage>
</organism>
<feature type="region of interest" description="Disordered" evidence="1">
    <location>
        <begin position="134"/>
        <end position="163"/>
    </location>
</feature>
<accession>A0A6G1KIH8</accession>
<keyword evidence="3" id="KW-1185">Reference proteome</keyword>
<dbReference type="Proteomes" id="UP000799428">
    <property type="component" value="Unassembled WGS sequence"/>
</dbReference>
<sequence length="163" mass="17126">MHAAHTCMNLNLYSMYIHPRPLKAPSPTLFDPPIARFLSVDGHAHVNAHANANGNGNGNANAIRASVEKGKGQVKAKSKISANGVNVALHLAAILCTQSILHPTTAAVSTIRLHTLLLSATSLSSHLVSSSCHHDLQLRPQGSSSSSGRQTPPSPPLALLSRM</sequence>
<protein>
    <submittedName>
        <fullName evidence="2">Uncharacterized protein</fullName>
    </submittedName>
</protein>
<evidence type="ECO:0000256" key="1">
    <source>
        <dbReference type="SAM" id="MobiDB-lite"/>
    </source>
</evidence>
<proteinExistence type="predicted"/>
<name>A0A6G1KIH8_9PLEO</name>
<evidence type="ECO:0000313" key="3">
    <source>
        <dbReference type="Proteomes" id="UP000799428"/>
    </source>
</evidence>
<feature type="compositionally biased region" description="Low complexity" evidence="1">
    <location>
        <begin position="139"/>
        <end position="151"/>
    </location>
</feature>
<reference evidence="2" key="1">
    <citation type="journal article" date="2020" name="Stud. Mycol.">
        <title>101 Dothideomycetes genomes: a test case for predicting lifestyles and emergence of pathogens.</title>
        <authorList>
            <person name="Haridas S."/>
            <person name="Albert R."/>
            <person name="Binder M."/>
            <person name="Bloem J."/>
            <person name="Labutti K."/>
            <person name="Salamov A."/>
            <person name="Andreopoulos B."/>
            <person name="Baker S."/>
            <person name="Barry K."/>
            <person name="Bills G."/>
            <person name="Bluhm B."/>
            <person name="Cannon C."/>
            <person name="Castanera R."/>
            <person name="Culley D."/>
            <person name="Daum C."/>
            <person name="Ezra D."/>
            <person name="Gonzalez J."/>
            <person name="Henrissat B."/>
            <person name="Kuo A."/>
            <person name="Liang C."/>
            <person name="Lipzen A."/>
            <person name="Lutzoni F."/>
            <person name="Magnuson J."/>
            <person name="Mondo S."/>
            <person name="Nolan M."/>
            <person name="Ohm R."/>
            <person name="Pangilinan J."/>
            <person name="Park H.-J."/>
            <person name="Ramirez L."/>
            <person name="Alfaro M."/>
            <person name="Sun H."/>
            <person name="Tritt A."/>
            <person name="Yoshinaga Y."/>
            <person name="Zwiers L.-H."/>
            <person name="Turgeon B."/>
            <person name="Goodwin S."/>
            <person name="Spatafora J."/>
            <person name="Crous P."/>
            <person name="Grigoriev I."/>
        </authorList>
    </citation>
    <scope>NUCLEOTIDE SEQUENCE</scope>
    <source>
        <strain evidence="2">CBS 279.74</strain>
    </source>
</reference>
<dbReference type="AlphaFoldDB" id="A0A6G1KIH8"/>